<dbReference type="EMBL" id="BX284605">
    <property type="protein sequence ID" value="CCD67262.1"/>
    <property type="molecule type" value="Genomic_DNA"/>
</dbReference>
<evidence type="ECO:0000256" key="4">
    <source>
        <dbReference type="ARBA" id="ARBA00023136"/>
    </source>
</evidence>
<dbReference type="AlphaFoldDB" id="P91385"/>
<sequence>MSTCDFIDTFYAGFEYSIALSLCSFEKKIETVSLTISIIEPYLSVICILINILHFVILTKKSMRSSSINLIMAAVAIFDILTFLFQFKQIISHFIHASSPCLGRFSYWITLIDKSGFVIKDFSRRCSTWLFLSIAFIRTLIVRNPMNLKYKQLSNQPTAFYTIFGVFLLSLPSSAIQIFENNIIEIWQKTECQPQGELTYFIDVAEYFMRENAVLVKVAIIMDALISNIIPCFLFPIVTFLLVKELFKTEKSRKKLTKNSSSNHNDSQKTTKLVFYNTIIFFVAEFPLGVNTSITWFFMGAPGIMMIMSHFGNIFSLLLSANTSTHLVLCLLMSSQYRKTAKMVFSCGFELKKSQTTVASGTNNQQCKNCQAIIVSPV</sequence>
<name>P91385_CAEEL</name>
<dbReference type="PROSITE" id="PS50262">
    <property type="entry name" value="G_PROTEIN_RECEP_F1_2"/>
    <property type="match status" value="1"/>
</dbReference>
<protein>
    <submittedName>
        <fullName evidence="7">G-protein coupled receptors family 1 profile domain-containing protein</fullName>
    </submittedName>
</protein>
<dbReference type="SMR" id="P91385"/>
<accession>P91385</accession>
<evidence type="ECO:0000256" key="1">
    <source>
        <dbReference type="ARBA" id="ARBA00004370"/>
    </source>
</evidence>
<reference evidence="7 8" key="1">
    <citation type="journal article" date="1998" name="Science">
        <title>Genome sequence of the nematode C. elegans: a platform for investigating biology.</title>
        <authorList>
            <consortium name="The C. elegans sequencing consortium"/>
            <person name="Sulson J.E."/>
            <person name="Waterston R."/>
        </authorList>
    </citation>
    <scope>NUCLEOTIDE SEQUENCE [LARGE SCALE GENOMIC DNA]</scope>
    <source>
        <strain evidence="7 8">Bristol N2</strain>
    </source>
</reference>
<dbReference type="PANTHER" id="PTHR22751">
    <property type="entry name" value="G-PROTEIN COUPLED RECEPTOR-RELATED"/>
    <property type="match status" value="1"/>
</dbReference>
<organism evidence="7 8">
    <name type="scientific">Caenorhabditis elegans</name>
    <dbReference type="NCBI Taxonomy" id="6239"/>
    <lineage>
        <taxon>Eukaryota</taxon>
        <taxon>Metazoa</taxon>
        <taxon>Ecdysozoa</taxon>
        <taxon>Nematoda</taxon>
        <taxon>Chromadorea</taxon>
        <taxon>Rhabditida</taxon>
        <taxon>Rhabditina</taxon>
        <taxon>Rhabditomorpha</taxon>
        <taxon>Rhabditoidea</taxon>
        <taxon>Rhabditidae</taxon>
        <taxon>Peloderinae</taxon>
        <taxon>Caenorhabditis</taxon>
    </lineage>
</organism>
<comment type="subcellular location">
    <subcellularLocation>
        <location evidence="1">Membrane</location>
    </subcellularLocation>
</comment>
<dbReference type="STRING" id="6239.K12D9.10.1"/>
<proteinExistence type="predicted"/>
<dbReference type="Gene3D" id="1.20.1070.10">
    <property type="entry name" value="Rhodopsin 7-helix transmembrane proteins"/>
    <property type="match status" value="1"/>
</dbReference>
<evidence type="ECO:0000313" key="9">
    <source>
        <dbReference type="WormBase" id="K12D9.10"/>
    </source>
</evidence>
<evidence type="ECO:0000259" key="6">
    <source>
        <dbReference type="PROSITE" id="PS50262"/>
    </source>
</evidence>
<feature type="transmembrane region" description="Helical" evidence="5">
    <location>
        <begin position="128"/>
        <end position="146"/>
    </location>
</feature>
<dbReference type="WormBase" id="K12D9.10">
    <property type="protein sequence ID" value="CE34342"/>
    <property type="gene ID" value="WBGene00005883"/>
    <property type="gene designation" value="srw-136"/>
</dbReference>
<dbReference type="HOGENOM" id="CLU_043715_1_0_1"/>
<evidence type="ECO:0000313" key="7">
    <source>
        <dbReference type="EMBL" id="CCD67262.1"/>
    </source>
</evidence>
<dbReference type="KEGG" id="cel:CELE_K12D9.10"/>
<dbReference type="InParanoid" id="P91385"/>
<dbReference type="GO" id="GO:0016020">
    <property type="term" value="C:membrane"/>
    <property type="evidence" value="ECO:0007669"/>
    <property type="project" value="UniProtKB-SubCell"/>
</dbReference>
<feature type="transmembrane region" description="Helical" evidence="5">
    <location>
        <begin position="218"/>
        <end position="243"/>
    </location>
</feature>
<dbReference type="CDD" id="cd14978">
    <property type="entry name" value="7tmA_FMRFamide_R-like"/>
    <property type="match status" value="1"/>
</dbReference>
<dbReference type="SUPFAM" id="SSF81321">
    <property type="entry name" value="Family A G protein-coupled receptor-like"/>
    <property type="match status" value="1"/>
</dbReference>
<keyword evidence="8" id="KW-1185">Reference proteome</keyword>
<keyword evidence="4 5" id="KW-0472">Membrane</keyword>
<dbReference type="PANTHER" id="PTHR22751:SF30">
    <property type="entry name" value="G-PROTEIN COUPLED RECEPTORS FAMILY 1 PROFILE DOMAIN-CONTAINING PROTEIN"/>
    <property type="match status" value="1"/>
</dbReference>
<feature type="transmembrane region" description="Helical" evidence="5">
    <location>
        <begin position="158"/>
        <end position="179"/>
    </location>
</feature>
<dbReference type="Proteomes" id="UP000001940">
    <property type="component" value="Chromosome V"/>
</dbReference>
<feature type="transmembrane region" description="Helical" evidence="5">
    <location>
        <begin position="311"/>
        <end position="333"/>
    </location>
</feature>
<dbReference type="GO" id="GO:0008528">
    <property type="term" value="F:G protein-coupled peptide receptor activity"/>
    <property type="evidence" value="ECO:0007669"/>
    <property type="project" value="InterPro"/>
</dbReference>
<dbReference type="RefSeq" id="NP_503821.2">
    <property type="nucleotide sequence ID" value="NM_071420.3"/>
</dbReference>
<dbReference type="InterPro" id="IPR019427">
    <property type="entry name" value="7TM_GPCR_serpentine_rcpt_Srw"/>
</dbReference>
<dbReference type="OrthoDB" id="5871549at2759"/>
<dbReference type="GeneID" id="187331"/>
<dbReference type="PaxDb" id="6239-K12D9.10"/>
<evidence type="ECO:0000256" key="2">
    <source>
        <dbReference type="ARBA" id="ARBA00022692"/>
    </source>
</evidence>
<keyword evidence="3 5" id="KW-1133">Transmembrane helix</keyword>
<dbReference type="FunCoup" id="P91385">
    <property type="interactions" value="3"/>
</dbReference>
<dbReference type="eggNOG" id="ENOG502RT6A">
    <property type="taxonomic scope" value="Eukaryota"/>
</dbReference>
<feature type="transmembrane region" description="Helical" evidence="5">
    <location>
        <begin position="274"/>
        <end position="299"/>
    </location>
</feature>
<dbReference type="PhylomeDB" id="P91385"/>
<dbReference type="UCSC" id="K12D9.10">
    <property type="organism name" value="c. elegans"/>
</dbReference>
<keyword evidence="2 5" id="KW-0812">Transmembrane</keyword>
<evidence type="ECO:0000256" key="3">
    <source>
        <dbReference type="ARBA" id="ARBA00022989"/>
    </source>
</evidence>
<gene>
    <name evidence="7 9" type="primary">srw-136</name>
    <name evidence="7" type="ORF">CELE_K12D9.10</name>
    <name evidence="9" type="ORF">K12D9.10</name>
</gene>
<dbReference type="CTD" id="187331"/>
<dbReference type="InterPro" id="IPR017452">
    <property type="entry name" value="GPCR_Rhodpsn_7TM"/>
</dbReference>
<feature type="transmembrane region" description="Helical" evidence="5">
    <location>
        <begin position="41"/>
        <end position="58"/>
    </location>
</feature>
<evidence type="ECO:0000313" key="8">
    <source>
        <dbReference type="Proteomes" id="UP000001940"/>
    </source>
</evidence>
<dbReference type="PIR" id="T25824">
    <property type="entry name" value="T25824"/>
</dbReference>
<feature type="transmembrane region" description="Helical" evidence="5">
    <location>
        <begin position="70"/>
        <end position="87"/>
    </location>
</feature>
<dbReference type="Pfam" id="PF10324">
    <property type="entry name" value="7TM_GPCR_Srw"/>
    <property type="match status" value="1"/>
</dbReference>
<dbReference type="AGR" id="WB:WBGene00005883"/>
<feature type="domain" description="G-protein coupled receptors family 1 profile" evidence="6">
    <location>
        <begin position="50"/>
        <end position="330"/>
    </location>
</feature>
<keyword evidence="7" id="KW-0675">Receptor</keyword>
<evidence type="ECO:0000256" key="5">
    <source>
        <dbReference type="SAM" id="Phobius"/>
    </source>
</evidence>